<dbReference type="Proteomes" id="UP000247702">
    <property type="component" value="Unassembled WGS sequence"/>
</dbReference>
<sequence length="142" mass="16763">MDELLFNDFSCFLDVDNNAINRYAYSILEISNEELFNEDITVLKDQMSLEENCVGINTYEKLIEYRCSKKRFNIIYIHNQQDKIDITQTLLLAWAVLPMGGRMIIKFKSELKDAINKIITNHLEFYEIVFKIDNRLIVVKTI</sequence>
<evidence type="ECO:0000313" key="1">
    <source>
        <dbReference type="EMBL" id="GBC00222.1"/>
    </source>
</evidence>
<name>A0A2Z6RUJ2_9GLOM</name>
<reference evidence="1 3" key="1">
    <citation type="submission" date="2017-11" db="EMBL/GenBank/DDBJ databases">
        <title>The genome of Rhizophagus clarus HR1 reveals common genetic basis of auxotrophy among arbuscular mycorrhizal fungi.</title>
        <authorList>
            <person name="Kobayashi Y."/>
        </authorList>
    </citation>
    <scope>NUCLEOTIDE SEQUENCE [LARGE SCALE GENOMIC DNA]</scope>
    <source>
        <strain evidence="1 3">HR1</strain>
    </source>
</reference>
<dbReference type="Proteomes" id="UP000615446">
    <property type="component" value="Unassembled WGS sequence"/>
</dbReference>
<evidence type="ECO:0000313" key="3">
    <source>
        <dbReference type="Proteomes" id="UP000247702"/>
    </source>
</evidence>
<organism evidence="1 3">
    <name type="scientific">Rhizophagus clarus</name>
    <dbReference type="NCBI Taxonomy" id="94130"/>
    <lineage>
        <taxon>Eukaryota</taxon>
        <taxon>Fungi</taxon>
        <taxon>Fungi incertae sedis</taxon>
        <taxon>Mucoromycota</taxon>
        <taxon>Glomeromycotina</taxon>
        <taxon>Glomeromycetes</taxon>
        <taxon>Glomerales</taxon>
        <taxon>Glomeraceae</taxon>
        <taxon>Rhizophagus</taxon>
    </lineage>
</organism>
<reference evidence="2" key="2">
    <citation type="submission" date="2019-10" db="EMBL/GenBank/DDBJ databases">
        <title>Conservation and host-specific expression of non-tandemly repeated heterogenous ribosome RNA gene in arbuscular mycorrhizal fungi.</title>
        <authorList>
            <person name="Maeda T."/>
            <person name="Kobayashi Y."/>
            <person name="Nakagawa T."/>
            <person name="Ezawa T."/>
            <person name="Yamaguchi K."/>
            <person name="Bino T."/>
            <person name="Nishimoto Y."/>
            <person name="Shigenobu S."/>
            <person name="Kawaguchi M."/>
        </authorList>
    </citation>
    <scope>NUCLEOTIDE SEQUENCE</scope>
    <source>
        <strain evidence="2">HR1</strain>
    </source>
</reference>
<comment type="caution">
    <text evidence="1">The sequence shown here is derived from an EMBL/GenBank/DDBJ whole genome shotgun (WGS) entry which is preliminary data.</text>
</comment>
<keyword evidence="3" id="KW-1185">Reference proteome</keyword>
<proteinExistence type="predicted"/>
<dbReference type="EMBL" id="BLAL01000071">
    <property type="protein sequence ID" value="GES83575.1"/>
    <property type="molecule type" value="Genomic_DNA"/>
</dbReference>
<accession>A0A2Z6RUJ2</accession>
<dbReference type="AlphaFoldDB" id="A0A2Z6RUJ2"/>
<gene>
    <name evidence="2" type="ORF">RCL2_001073000</name>
    <name evidence="1" type="ORF">RclHR1_03790015</name>
</gene>
<protein>
    <submittedName>
        <fullName evidence="1">Uncharacterized protein</fullName>
    </submittedName>
</protein>
<evidence type="ECO:0000313" key="2">
    <source>
        <dbReference type="EMBL" id="GES83575.1"/>
    </source>
</evidence>
<dbReference type="EMBL" id="BEXD01003101">
    <property type="protein sequence ID" value="GBC00222.1"/>
    <property type="molecule type" value="Genomic_DNA"/>
</dbReference>